<protein>
    <submittedName>
        <fullName evidence="2">TGF-beta family profile domain-containing protein</fullName>
    </submittedName>
</protein>
<evidence type="ECO:0000313" key="2">
    <source>
        <dbReference type="WBParaSite" id="PS1159_v2.g3201.t1"/>
    </source>
</evidence>
<evidence type="ECO:0000313" key="1">
    <source>
        <dbReference type="Proteomes" id="UP000887580"/>
    </source>
</evidence>
<sequence>ANALIFKLNTIHKDEEILKAELHFNQRHKTRAEKHKHGKKGVVAQIACPSCQRSLKEAAAEQYVTLPVERLPSKNKHWIIFNCRDLADDSLQSNLSSLIVHFYRNDHLLHAESVIRRNTPFLLVYTATKLSVQQPSNNNNDDGSFDEDDIETQDENSNKIDNNRVKRSAVSTYYSYNHDLGNDNKEIKFIEGETPMYRNRENLLQRQMEEFARTGPKALTARKHRNRRRKNRRFKSKFSDPMMGFGQVDNDEDMKGKENKTDNSLKVLLLGNEGKQLSKNQPCGRRKFSVTFRDIGWHDVVIEPNYFDAYYCAGSCEFPLNLGANPSNHALIQSLVNTMNIYPNIPKVCCAPDKMDSLTMLFFDETGNVVLKNFPRMVVSSCSCL</sequence>
<proteinExistence type="predicted"/>
<reference evidence="2" key="1">
    <citation type="submission" date="2022-11" db="UniProtKB">
        <authorList>
            <consortium name="WormBaseParasite"/>
        </authorList>
    </citation>
    <scope>IDENTIFICATION</scope>
</reference>
<dbReference type="Proteomes" id="UP000887580">
    <property type="component" value="Unplaced"/>
</dbReference>
<organism evidence="1 2">
    <name type="scientific">Panagrolaimus sp. PS1159</name>
    <dbReference type="NCBI Taxonomy" id="55785"/>
    <lineage>
        <taxon>Eukaryota</taxon>
        <taxon>Metazoa</taxon>
        <taxon>Ecdysozoa</taxon>
        <taxon>Nematoda</taxon>
        <taxon>Chromadorea</taxon>
        <taxon>Rhabditida</taxon>
        <taxon>Tylenchina</taxon>
        <taxon>Panagrolaimomorpha</taxon>
        <taxon>Panagrolaimoidea</taxon>
        <taxon>Panagrolaimidae</taxon>
        <taxon>Panagrolaimus</taxon>
    </lineage>
</organism>
<name>A0AC35GA80_9BILA</name>
<dbReference type="WBParaSite" id="PS1159_v2.g3201.t1">
    <property type="protein sequence ID" value="PS1159_v2.g3201.t1"/>
    <property type="gene ID" value="PS1159_v2.g3201"/>
</dbReference>
<accession>A0AC35GA80</accession>